<dbReference type="Pfam" id="PF13365">
    <property type="entry name" value="Trypsin_2"/>
    <property type="match status" value="1"/>
</dbReference>
<dbReference type="GO" id="GO:0004252">
    <property type="term" value="F:serine-type endopeptidase activity"/>
    <property type="evidence" value="ECO:0007669"/>
    <property type="project" value="InterPro"/>
</dbReference>
<evidence type="ECO:0000256" key="1">
    <source>
        <dbReference type="SAM" id="Phobius"/>
    </source>
</evidence>
<evidence type="ECO:0000313" key="2">
    <source>
        <dbReference type="EMBL" id="PZF72125.1"/>
    </source>
</evidence>
<name>A0A2W2A9R4_9BACT</name>
<dbReference type="GO" id="GO:0006508">
    <property type="term" value="P:proteolysis"/>
    <property type="evidence" value="ECO:0007669"/>
    <property type="project" value="UniProtKB-KW"/>
</dbReference>
<dbReference type="PANTHER" id="PTHR43019:SF23">
    <property type="entry name" value="PROTEASE DO-LIKE 5, CHLOROPLASTIC"/>
    <property type="match status" value="1"/>
</dbReference>
<gene>
    <name evidence="2" type="ORF">DN068_14415</name>
</gene>
<dbReference type="InterPro" id="IPR001940">
    <property type="entry name" value="Peptidase_S1C"/>
</dbReference>
<comment type="caution">
    <text evidence="2">The sequence shown here is derived from an EMBL/GenBank/DDBJ whole genome shotgun (WGS) entry which is preliminary data.</text>
</comment>
<organism evidence="2 3">
    <name type="scientific">Taibaiella soli</name>
    <dbReference type="NCBI Taxonomy" id="1649169"/>
    <lineage>
        <taxon>Bacteria</taxon>
        <taxon>Pseudomonadati</taxon>
        <taxon>Bacteroidota</taxon>
        <taxon>Chitinophagia</taxon>
        <taxon>Chitinophagales</taxon>
        <taxon>Chitinophagaceae</taxon>
        <taxon>Taibaiella</taxon>
    </lineage>
</organism>
<dbReference type="InterPro" id="IPR043504">
    <property type="entry name" value="Peptidase_S1_PA_chymotrypsin"/>
</dbReference>
<protein>
    <submittedName>
        <fullName evidence="2">Serine protease</fullName>
    </submittedName>
</protein>
<dbReference type="PRINTS" id="PR00834">
    <property type="entry name" value="PROTEASES2C"/>
</dbReference>
<accession>A0A2W2A9R4</accession>
<keyword evidence="3" id="KW-1185">Reference proteome</keyword>
<dbReference type="AlphaFoldDB" id="A0A2W2A9R4"/>
<proteinExistence type="predicted"/>
<dbReference type="Proteomes" id="UP000248745">
    <property type="component" value="Unassembled WGS sequence"/>
</dbReference>
<dbReference type="SUPFAM" id="SSF50494">
    <property type="entry name" value="Trypsin-like serine proteases"/>
    <property type="match status" value="1"/>
</dbReference>
<dbReference type="InterPro" id="IPR009003">
    <property type="entry name" value="Peptidase_S1_PA"/>
</dbReference>
<feature type="transmembrane region" description="Helical" evidence="1">
    <location>
        <begin position="88"/>
        <end position="110"/>
    </location>
</feature>
<keyword evidence="1" id="KW-0812">Transmembrane</keyword>
<dbReference type="OrthoDB" id="9766361at2"/>
<evidence type="ECO:0000313" key="3">
    <source>
        <dbReference type="Proteomes" id="UP000248745"/>
    </source>
</evidence>
<sequence length="358" mass="39348">MSTDNHIWQLAESFLSGSMQEQEVAMLEQRQHADPAFAAAFQECVSLLSSLQNSGKQANFRSMLADISQQETAKQETKTRTIPLRTHYLRTAAVAAGIALVTSFASVAIYRQADHSHKADVVQLGKLHNEVEAIKTNQHQLNQKIDAIKANPPAPGNVSGTGFAVTNNGYIATSYHVAKEADSLYVQVHDGQYYKAYIEAYDEKNDVAILKIEDKNFRFSKTDVPYTFANVKAGLGTRVYTLGFPGDEIVYSEGYISAKNGLRGDSVQYRLELPAAPGQSGAPVMDEDGNVLGIVTSKESASEGTTYAVSSKAMMQLIRSLPKQDVIHLPKANKLNNLSRENQIKKMESYTCVVQVYK</sequence>
<keyword evidence="2" id="KW-0645">Protease</keyword>
<dbReference type="PANTHER" id="PTHR43019">
    <property type="entry name" value="SERINE ENDOPROTEASE DEGS"/>
    <property type="match status" value="1"/>
</dbReference>
<keyword evidence="1" id="KW-0472">Membrane</keyword>
<dbReference type="EMBL" id="QKTW01000019">
    <property type="protein sequence ID" value="PZF72125.1"/>
    <property type="molecule type" value="Genomic_DNA"/>
</dbReference>
<keyword evidence="1" id="KW-1133">Transmembrane helix</keyword>
<reference evidence="2 3" key="1">
    <citation type="submission" date="2018-06" db="EMBL/GenBank/DDBJ databases">
        <title>Mucibacter soli gen. nov., sp. nov., a new member of the family Chitinophagaceae producing mucin.</title>
        <authorList>
            <person name="Kim M.-K."/>
            <person name="Park S."/>
            <person name="Kim T.-S."/>
            <person name="Joung Y."/>
            <person name="Han J.-H."/>
            <person name="Kim S.B."/>
        </authorList>
    </citation>
    <scope>NUCLEOTIDE SEQUENCE [LARGE SCALE GENOMIC DNA]</scope>
    <source>
        <strain evidence="2 3">R1-15</strain>
    </source>
</reference>
<dbReference type="RefSeq" id="WP_110999638.1">
    <property type="nucleotide sequence ID" value="NZ_QKTW01000019.1"/>
</dbReference>
<dbReference type="Gene3D" id="2.40.10.10">
    <property type="entry name" value="Trypsin-like serine proteases"/>
    <property type="match status" value="2"/>
</dbReference>
<keyword evidence="2" id="KW-0378">Hydrolase</keyword>